<comment type="similarity">
    <text evidence="1">Belongs to the GHMP kinase family. GalK subfamily.</text>
</comment>
<evidence type="ECO:0000259" key="6">
    <source>
        <dbReference type="Pfam" id="PF00288"/>
    </source>
</evidence>
<feature type="domain" description="Galactokinase N-terminal" evidence="7">
    <location>
        <begin position="23"/>
        <end position="71"/>
    </location>
</feature>
<dbReference type="InterPro" id="IPR019539">
    <property type="entry name" value="GalKase_N"/>
</dbReference>
<dbReference type="PRINTS" id="PR00959">
    <property type="entry name" value="MEVGALKINASE"/>
</dbReference>
<accession>A0ABU7C3K5</accession>
<reference evidence="8 9" key="1">
    <citation type="submission" date="2021-07" db="EMBL/GenBank/DDBJ databases">
        <authorList>
            <person name="Palmer J.M."/>
        </authorList>
    </citation>
    <scope>NUCLEOTIDE SEQUENCE [LARGE SCALE GENOMIC DNA]</scope>
    <source>
        <strain evidence="8 9">AT_MEX2019</strain>
        <tissue evidence="8">Muscle</tissue>
    </source>
</reference>
<protein>
    <recommendedName>
        <fullName evidence="10">Galactokinase 2</fullName>
    </recommendedName>
</protein>
<evidence type="ECO:0000256" key="3">
    <source>
        <dbReference type="ARBA" id="ARBA00022741"/>
    </source>
</evidence>
<dbReference type="Pfam" id="PF00288">
    <property type="entry name" value="GHMP_kinases_N"/>
    <property type="match status" value="1"/>
</dbReference>
<dbReference type="InterPro" id="IPR006206">
    <property type="entry name" value="Mevalonate/galactokinase"/>
</dbReference>
<evidence type="ECO:0000256" key="4">
    <source>
        <dbReference type="ARBA" id="ARBA00022777"/>
    </source>
</evidence>
<dbReference type="SUPFAM" id="SSF54211">
    <property type="entry name" value="Ribosomal protein S5 domain 2-like"/>
    <property type="match status" value="1"/>
</dbReference>
<dbReference type="InterPro" id="IPR014721">
    <property type="entry name" value="Ribsml_uS5_D2-typ_fold_subgr"/>
</dbReference>
<evidence type="ECO:0000259" key="7">
    <source>
        <dbReference type="Pfam" id="PF10509"/>
    </source>
</evidence>
<dbReference type="InterPro" id="IPR020568">
    <property type="entry name" value="Ribosomal_Su5_D2-typ_SF"/>
</dbReference>
<keyword evidence="9" id="KW-1185">Reference proteome</keyword>
<evidence type="ECO:0000313" key="8">
    <source>
        <dbReference type="EMBL" id="MED6257288.1"/>
    </source>
</evidence>
<dbReference type="PROSITE" id="PS00627">
    <property type="entry name" value="GHMP_KINASES_ATP"/>
    <property type="match status" value="1"/>
</dbReference>
<feature type="domain" description="GHMP kinase N-terminal" evidence="6">
    <location>
        <begin position="145"/>
        <end position="227"/>
    </location>
</feature>
<organism evidence="8 9">
    <name type="scientific">Ataeniobius toweri</name>
    <dbReference type="NCBI Taxonomy" id="208326"/>
    <lineage>
        <taxon>Eukaryota</taxon>
        <taxon>Metazoa</taxon>
        <taxon>Chordata</taxon>
        <taxon>Craniata</taxon>
        <taxon>Vertebrata</taxon>
        <taxon>Euteleostomi</taxon>
        <taxon>Actinopterygii</taxon>
        <taxon>Neopterygii</taxon>
        <taxon>Teleostei</taxon>
        <taxon>Neoteleostei</taxon>
        <taxon>Acanthomorphata</taxon>
        <taxon>Ovalentaria</taxon>
        <taxon>Atherinomorphae</taxon>
        <taxon>Cyprinodontiformes</taxon>
        <taxon>Goodeidae</taxon>
        <taxon>Ataeniobius</taxon>
    </lineage>
</organism>
<dbReference type="Pfam" id="PF10509">
    <property type="entry name" value="GalKase_gal_bdg"/>
    <property type="match status" value="1"/>
</dbReference>
<proteinExistence type="inferred from homology"/>
<evidence type="ECO:0000313" key="9">
    <source>
        <dbReference type="Proteomes" id="UP001345963"/>
    </source>
</evidence>
<evidence type="ECO:0000256" key="1">
    <source>
        <dbReference type="ARBA" id="ARBA00006566"/>
    </source>
</evidence>
<name>A0ABU7C3K5_9TELE</name>
<dbReference type="PANTHER" id="PTHR10457">
    <property type="entry name" value="MEVALONATE KINASE/GALACTOKINASE"/>
    <property type="match status" value="1"/>
</dbReference>
<keyword evidence="4" id="KW-0418">Kinase</keyword>
<evidence type="ECO:0008006" key="10">
    <source>
        <dbReference type="Google" id="ProtNLM"/>
    </source>
</evidence>
<keyword evidence="3" id="KW-0547">Nucleotide-binding</keyword>
<sequence length="355" mass="38885">MASNPPKLKIEITSNERLKTLKEQFEARFGESPLFYACAPGRVNLIGEHIDYCGYSVLPMAIEQNILAAVSVNSLGTIQLANTNPQYQDFKVPCSEEIVIDREDPKWYYYFLCGVKGIQVRCVGGLCCGFMKQSLNILQFCILICFSILQERFGIARLAGMSCVVDGTIPPSSGLSSSSALVCCSGLLTMEANHKSLSKVALAEICAKSERYIGTEGGGMDQSISFLAEKGTAKLIEFQPLRATDVKLPEGAVFVISNCCVEMNKAASSHYNIRVVECRIATKMLAQARGLDPRGLLKLSQVQTELKASLEEMLVLVDEVLHPELYSREEICKVLDITSEQLCTELLSANTQHGG</sequence>
<dbReference type="Gene3D" id="3.30.230.10">
    <property type="match status" value="1"/>
</dbReference>
<dbReference type="PIRSF" id="PIRSF000530">
    <property type="entry name" value="Galactokinase"/>
    <property type="match status" value="1"/>
</dbReference>
<keyword evidence="5" id="KW-0067">ATP-binding</keyword>
<dbReference type="Proteomes" id="UP001345963">
    <property type="component" value="Unassembled WGS sequence"/>
</dbReference>
<dbReference type="InterPro" id="IPR019741">
    <property type="entry name" value="Galactokinase_CS"/>
</dbReference>
<evidence type="ECO:0000256" key="5">
    <source>
        <dbReference type="ARBA" id="ARBA00022840"/>
    </source>
</evidence>
<keyword evidence="2" id="KW-0808">Transferase</keyword>
<dbReference type="PANTHER" id="PTHR10457:SF7">
    <property type="entry name" value="GALACTOKINASE-RELATED"/>
    <property type="match status" value="1"/>
</dbReference>
<dbReference type="PROSITE" id="PS00106">
    <property type="entry name" value="GALACTOKINASE"/>
    <property type="match status" value="1"/>
</dbReference>
<dbReference type="Gene3D" id="1.20.1440.340">
    <property type="match status" value="1"/>
</dbReference>
<gene>
    <name evidence="8" type="ORF">ATANTOWER_018006</name>
</gene>
<comment type="caution">
    <text evidence="8">The sequence shown here is derived from an EMBL/GenBank/DDBJ whole genome shotgun (WGS) entry which is preliminary data.</text>
</comment>
<evidence type="ECO:0000256" key="2">
    <source>
        <dbReference type="ARBA" id="ARBA00022679"/>
    </source>
</evidence>
<dbReference type="InterPro" id="IPR006203">
    <property type="entry name" value="GHMP_knse_ATP-bd_CS"/>
</dbReference>
<dbReference type="InterPro" id="IPR006204">
    <property type="entry name" value="GHMP_kinase_N_dom"/>
</dbReference>
<dbReference type="EMBL" id="JAHUTI010079049">
    <property type="protein sequence ID" value="MED6257288.1"/>
    <property type="molecule type" value="Genomic_DNA"/>
</dbReference>